<evidence type="ECO:0000313" key="3">
    <source>
        <dbReference type="Proteomes" id="UP000192639"/>
    </source>
</evidence>
<comment type="caution">
    <text evidence="2">The sequence shown here is derived from an EMBL/GenBank/DDBJ whole genome shotgun (WGS) entry which is preliminary data.</text>
</comment>
<name>A0A1Y1S9M2_9MICR</name>
<gene>
    <name evidence="2" type="ORF">ECANGB1_2489</name>
</gene>
<dbReference type="GO" id="GO:0003735">
    <property type="term" value="F:structural constituent of ribosome"/>
    <property type="evidence" value="ECO:0007669"/>
    <property type="project" value="InterPro"/>
</dbReference>
<dbReference type="Gene3D" id="2.30.30.770">
    <property type="match status" value="1"/>
</dbReference>
<dbReference type="InterPro" id="IPR038655">
    <property type="entry name" value="Ribosomal_eL27_sf"/>
</dbReference>
<dbReference type="EMBL" id="LWDP01000001">
    <property type="protein sequence ID" value="ORD95162.1"/>
    <property type="molecule type" value="Genomic_DNA"/>
</dbReference>
<dbReference type="Proteomes" id="UP000192639">
    <property type="component" value="Unassembled WGS sequence"/>
</dbReference>
<organism evidence="2 3">
    <name type="scientific">Enterospora canceri</name>
    <dbReference type="NCBI Taxonomy" id="1081671"/>
    <lineage>
        <taxon>Eukaryota</taxon>
        <taxon>Fungi</taxon>
        <taxon>Fungi incertae sedis</taxon>
        <taxon>Microsporidia</taxon>
        <taxon>Enterocytozoonidae</taxon>
        <taxon>Enterospora</taxon>
    </lineage>
</organism>
<dbReference type="OrthoDB" id="2365484at2759"/>
<reference evidence="2 3" key="1">
    <citation type="journal article" date="2017" name="Environ. Microbiol.">
        <title>Decay of the glycolytic pathway and adaptation to intranuclear parasitism within Enterocytozoonidae microsporidia.</title>
        <authorList>
            <person name="Wiredu Boakye D."/>
            <person name="Jaroenlak P."/>
            <person name="Prachumwat A."/>
            <person name="Williams T.A."/>
            <person name="Bateman K.S."/>
            <person name="Itsathitphaisarn O."/>
            <person name="Sritunyalucksana K."/>
            <person name="Paszkiewicz K.H."/>
            <person name="Moore K.A."/>
            <person name="Stentiford G.D."/>
            <person name="Williams B.A."/>
        </authorList>
    </citation>
    <scope>NUCLEOTIDE SEQUENCE [LARGE SCALE GENOMIC DNA]</scope>
    <source>
        <strain evidence="2 3">GB1</strain>
    </source>
</reference>
<sequence>MIFKKNMIVVLTNGRLAGKKAIVLNVIDENSILVGGINRVPYEVKEHAASWEKRKAAKFLTFIKKVNIKHSIASRYKEDIDVGKLDIDANLSDVSIKAEVNKKLNILLKNIYEVNKNKFLFNKMKIEA</sequence>
<protein>
    <submittedName>
        <fullName evidence="2">Ribosomal prt L27</fullName>
    </submittedName>
</protein>
<proteinExistence type="inferred from homology"/>
<dbReference type="InterPro" id="IPR008991">
    <property type="entry name" value="Translation_prot_SH3-like_sf"/>
</dbReference>
<dbReference type="Pfam" id="PF01777">
    <property type="entry name" value="Ribosomal_L27e"/>
    <property type="match status" value="1"/>
</dbReference>
<dbReference type="VEuPathDB" id="MicrosporidiaDB:ECANGB1_2489"/>
<dbReference type="GO" id="GO:0005840">
    <property type="term" value="C:ribosome"/>
    <property type="evidence" value="ECO:0007669"/>
    <property type="project" value="InterPro"/>
</dbReference>
<dbReference type="GO" id="GO:0006412">
    <property type="term" value="P:translation"/>
    <property type="evidence" value="ECO:0007669"/>
    <property type="project" value="InterPro"/>
</dbReference>
<dbReference type="InterPro" id="IPR001141">
    <property type="entry name" value="Ribosomal_eL27"/>
</dbReference>
<keyword evidence="3" id="KW-1185">Reference proteome</keyword>
<evidence type="ECO:0000256" key="1">
    <source>
        <dbReference type="ARBA" id="ARBA00009124"/>
    </source>
</evidence>
<dbReference type="SUPFAM" id="SSF50104">
    <property type="entry name" value="Translation proteins SH3-like domain"/>
    <property type="match status" value="1"/>
</dbReference>
<dbReference type="AlphaFoldDB" id="A0A1Y1S9M2"/>
<dbReference type="PANTHER" id="PTHR10497">
    <property type="entry name" value="60S RIBOSOMAL PROTEIN L27"/>
    <property type="match status" value="1"/>
</dbReference>
<evidence type="ECO:0000313" key="2">
    <source>
        <dbReference type="EMBL" id="ORD95162.1"/>
    </source>
</evidence>
<accession>A0A1Y1S9M2</accession>
<comment type="similarity">
    <text evidence="1">Belongs to the eukaryotic ribosomal protein eL27 family.</text>
</comment>